<evidence type="ECO:0000256" key="1">
    <source>
        <dbReference type="RuleBase" id="RU367018"/>
    </source>
</evidence>
<dbReference type="AlphaFoldDB" id="A0ABD1UT61"/>
<comment type="subcellular location">
    <subcellularLocation>
        <location evidence="1">Nucleus</location>
    </subcellularLocation>
</comment>
<dbReference type="Proteomes" id="UP001604336">
    <property type="component" value="Unassembled WGS sequence"/>
</dbReference>
<keyword evidence="1" id="KW-0862">Zinc</keyword>
<proteinExistence type="inferred from homology"/>
<dbReference type="GO" id="GO:0005634">
    <property type="term" value="C:nucleus"/>
    <property type="evidence" value="ECO:0007669"/>
    <property type="project" value="UniProtKB-SubCell"/>
</dbReference>
<comment type="function">
    <text evidence="1">Putative transcription activator involved in regulating light control of development.</text>
</comment>
<dbReference type="GO" id="GO:0006355">
    <property type="term" value="P:regulation of DNA-templated transcription"/>
    <property type="evidence" value="ECO:0007669"/>
    <property type="project" value="UniProtKB-UniRule"/>
</dbReference>
<keyword evidence="1" id="KW-0863">Zinc-finger</keyword>
<name>A0ABD1UT61_9LAMI</name>
<reference evidence="3" key="1">
    <citation type="submission" date="2024-07" db="EMBL/GenBank/DDBJ databases">
        <title>Two chromosome-level genome assemblies of Korean endemic species Abeliophyllum distichum and Forsythia ovata (Oleaceae).</title>
        <authorList>
            <person name="Jang H."/>
        </authorList>
    </citation>
    <scope>NUCLEOTIDE SEQUENCE [LARGE SCALE GENOMIC DNA]</scope>
</reference>
<protein>
    <recommendedName>
        <fullName evidence="1">Protein FAR1-RELATED SEQUENCE</fullName>
    </recommendedName>
</protein>
<dbReference type="InterPro" id="IPR031052">
    <property type="entry name" value="FHY3/FAR1"/>
</dbReference>
<evidence type="ECO:0000313" key="3">
    <source>
        <dbReference type="Proteomes" id="UP001604336"/>
    </source>
</evidence>
<comment type="caution">
    <text evidence="2">The sequence shown here is derived from an EMBL/GenBank/DDBJ whole genome shotgun (WGS) entry which is preliminary data.</text>
</comment>
<dbReference type="PANTHER" id="PTHR31669:SF302">
    <property type="entry name" value="PROTEIN FAR1-RELATED SEQUENCE"/>
    <property type="match status" value="1"/>
</dbReference>
<sequence length="156" mass="18379">MVNTGLHCNQSIHEIWGRWVPSYVKHIFSVGMSSSQRFESGNSFLKKYVNRKNSLMGFITRFNRALSHQHHEELVANHVDLNEQFRLMSSLVMECQMVEIYTKKVFMLFQTEVDKSNVYICSKRSTFIGGKTYSVQRYKAGKNFDRPQELTYYTKK</sequence>
<organism evidence="2 3">
    <name type="scientific">Abeliophyllum distichum</name>
    <dbReference type="NCBI Taxonomy" id="126358"/>
    <lineage>
        <taxon>Eukaryota</taxon>
        <taxon>Viridiplantae</taxon>
        <taxon>Streptophyta</taxon>
        <taxon>Embryophyta</taxon>
        <taxon>Tracheophyta</taxon>
        <taxon>Spermatophyta</taxon>
        <taxon>Magnoliopsida</taxon>
        <taxon>eudicotyledons</taxon>
        <taxon>Gunneridae</taxon>
        <taxon>Pentapetalae</taxon>
        <taxon>asterids</taxon>
        <taxon>lamiids</taxon>
        <taxon>Lamiales</taxon>
        <taxon>Oleaceae</taxon>
        <taxon>Forsythieae</taxon>
        <taxon>Abeliophyllum</taxon>
    </lineage>
</organism>
<comment type="similarity">
    <text evidence="1">Belongs to the FHY3/FAR1 family.</text>
</comment>
<keyword evidence="3" id="KW-1185">Reference proteome</keyword>
<keyword evidence="1" id="KW-0479">Metal-binding</keyword>
<evidence type="ECO:0000313" key="2">
    <source>
        <dbReference type="EMBL" id="KAL2527613.1"/>
    </source>
</evidence>
<keyword evidence="1" id="KW-0539">Nucleus</keyword>
<dbReference type="GO" id="GO:0008270">
    <property type="term" value="F:zinc ion binding"/>
    <property type="evidence" value="ECO:0007669"/>
    <property type="project" value="UniProtKB-UniRule"/>
</dbReference>
<accession>A0ABD1UT61</accession>
<gene>
    <name evidence="2" type="ORF">Adt_12667</name>
</gene>
<dbReference type="PANTHER" id="PTHR31669">
    <property type="entry name" value="PROTEIN FAR1-RELATED SEQUENCE 10-RELATED"/>
    <property type="match status" value="1"/>
</dbReference>
<dbReference type="EMBL" id="JBFOLK010000003">
    <property type="protein sequence ID" value="KAL2527613.1"/>
    <property type="molecule type" value="Genomic_DNA"/>
</dbReference>